<evidence type="ECO:0000313" key="8">
    <source>
        <dbReference type="EMBL" id="GAI15698.1"/>
    </source>
</evidence>
<keyword evidence="3" id="KW-0863">Zinc-finger</keyword>
<dbReference type="PROSITE" id="PS00636">
    <property type="entry name" value="DNAJ_1"/>
    <property type="match status" value="1"/>
</dbReference>
<evidence type="ECO:0000256" key="1">
    <source>
        <dbReference type="ARBA" id="ARBA00022723"/>
    </source>
</evidence>
<dbReference type="InterPro" id="IPR008971">
    <property type="entry name" value="HSP40/DnaJ_pept-bd"/>
</dbReference>
<reference evidence="8" key="1">
    <citation type="journal article" date="2014" name="Front. Microbiol.">
        <title>High frequency of phylogenetically diverse reductive dehalogenase-homologous genes in deep subseafloor sedimentary metagenomes.</title>
        <authorList>
            <person name="Kawai M."/>
            <person name="Futagami T."/>
            <person name="Toyoda A."/>
            <person name="Takaki Y."/>
            <person name="Nishi S."/>
            <person name="Hori S."/>
            <person name="Arai W."/>
            <person name="Tsubouchi T."/>
            <person name="Morono Y."/>
            <person name="Uchiyama I."/>
            <person name="Ito T."/>
            <person name="Fujiyama A."/>
            <person name="Inagaki F."/>
            <person name="Takami H."/>
        </authorList>
    </citation>
    <scope>NUCLEOTIDE SEQUENCE</scope>
    <source>
        <strain evidence="8">Expedition CK06-06</strain>
    </source>
</reference>
<dbReference type="InterPro" id="IPR001623">
    <property type="entry name" value="DnaJ_domain"/>
</dbReference>
<dbReference type="PROSITE" id="PS50076">
    <property type="entry name" value="DNAJ_2"/>
    <property type="match status" value="1"/>
</dbReference>
<dbReference type="Pfam" id="PF00226">
    <property type="entry name" value="DnaJ"/>
    <property type="match status" value="1"/>
</dbReference>
<dbReference type="InterPro" id="IPR018253">
    <property type="entry name" value="DnaJ_domain_CS"/>
</dbReference>
<name>X1L9E5_9ZZZZ</name>
<feature type="non-terminal residue" evidence="8">
    <location>
        <position position="1"/>
    </location>
</feature>
<dbReference type="Gene3D" id="2.60.260.20">
    <property type="entry name" value="Urease metallochaperone UreE, N-terminal domain"/>
    <property type="match status" value="2"/>
</dbReference>
<dbReference type="Gene3D" id="1.10.287.110">
    <property type="entry name" value="DnaJ domain"/>
    <property type="match status" value="1"/>
</dbReference>
<dbReference type="SUPFAM" id="SSF57938">
    <property type="entry name" value="DnaJ/Hsp40 cysteine-rich domain"/>
    <property type="match status" value="1"/>
</dbReference>
<dbReference type="NCBIfam" id="TIGR02349">
    <property type="entry name" value="DnaJ_bact"/>
    <property type="match status" value="1"/>
</dbReference>
<dbReference type="CDD" id="cd10747">
    <property type="entry name" value="DnaJ_C"/>
    <property type="match status" value="1"/>
</dbReference>
<keyword evidence="1" id="KW-0479">Metal-binding</keyword>
<dbReference type="GO" id="GO:0005524">
    <property type="term" value="F:ATP binding"/>
    <property type="evidence" value="ECO:0007669"/>
    <property type="project" value="InterPro"/>
</dbReference>
<dbReference type="FunFam" id="2.60.260.20:FF:000005">
    <property type="entry name" value="Chaperone protein dnaJ 1, mitochondrial"/>
    <property type="match status" value="1"/>
</dbReference>
<evidence type="ECO:0000259" key="7">
    <source>
        <dbReference type="PROSITE" id="PS51188"/>
    </source>
</evidence>
<feature type="domain" description="CR-type" evidence="7">
    <location>
        <begin position="112"/>
        <end position="194"/>
    </location>
</feature>
<evidence type="ECO:0000256" key="5">
    <source>
        <dbReference type="ARBA" id="ARBA00023186"/>
    </source>
</evidence>
<feature type="domain" description="J" evidence="6">
    <location>
        <begin position="1"/>
        <end position="53"/>
    </location>
</feature>
<dbReference type="FunFam" id="2.10.230.10:FF:000002">
    <property type="entry name" value="Molecular chaperone DnaJ"/>
    <property type="match status" value="1"/>
</dbReference>
<dbReference type="AlphaFoldDB" id="X1L9E5"/>
<evidence type="ECO:0008006" key="9">
    <source>
        <dbReference type="Google" id="ProtNLM"/>
    </source>
</evidence>
<dbReference type="SUPFAM" id="SSF49493">
    <property type="entry name" value="HSP40/DnaJ peptide-binding domain"/>
    <property type="match status" value="2"/>
</dbReference>
<dbReference type="EMBL" id="BARV01006662">
    <property type="protein sequence ID" value="GAI15698.1"/>
    <property type="molecule type" value="Genomic_DNA"/>
</dbReference>
<accession>X1L9E5</accession>
<proteinExistence type="inferred from homology"/>
<dbReference type="GO" id="GO:0009408">
    <property type="term" value="P:response to heat"/>
    <property type="evidence" value="ECO:0007669"/>
    <property type="project" value="InterPro"/>
</dbReference>
<dbReference type="SMART" id="SM00271">
    <property type="entry name" value="DnaJ"/>
    <property type="match status" value="1"/>
</dbReference>
<dbReference type="SUPFAM" id="SSF46565">
    <property type="entry name" value="Chaperone J-domain"/>
    <property type="match status" value="1"/>
</dbReference>
<evidence type="ECO:0000256" key="2">
    <source>
        <dbReference type="ARBA" id="ARBA00022737"/>
    </source>
</evidence>
<dbReference type="InterPro" id="IPR001305">
    <property type="entry name" value="HSP_DnaJ_Cys-rich_dom"/>
</dbReference>
<keyword evidence="2" id="KW-0677">Repeat</keyword>
<dbReference type="InterPro" id="IPR002939">
    <property type="entry name" value="DnaJ_C"/>
</dbReference>
<dbReference type="HAMAP" id="MF_01152">
    <property type="entry name" value="DnaJ"/>
    <property type="match status" value="1"/>
</dbReference>
<dbReference type="CDD" id="cd10719">
    <property type="entry name" value="DnaJ_zf"/>
    <property type="match status" value="1"/>
</dbReference>
<dbReference type="PANTHER" id="PTHR43096">
    <property type="entry name" value="DNAJ HOMOLOG 1, MITOCHONDRIAL-RELATED"/>
    <property type="match status" value="1"/>
</dbReference>
<keyword evidence="4" id="KW-0862">Zinc</keyword>
<dbReference type="NCBIfam" id="NF008035">
    <property type="entry name" value="PRK10767.1"/>
    <property type="match status" value="1"/>
</dbReference>
<dbReference type="Gene3D" id="2.10.230.10">
    <property type="entry name" value="Heat shock protein DnaJ, cysteine-rich domain"/>
    <property type="match status" value="1"/>
</dbReference>
<organism evidence="8">
    <name type="scientific">marine sediment metagenome</name>
    <dbReference type="NCBI Taxonomy" id="412755"/>
    <lineage>
        <taxon>unclassified sequences</taxon>
        <taxon>metagenomes</taxon>
        <taxon>ecological metagenomes</taxon>
    </lineage>
</organism>
<dbReference type="InterPro" id="IPR012724">
    <property type="entry name" value="DnaJ"/>
</dbReference>
<comment type="caution">
    <text evidence="8">The sequence shown here is derived from an EMBL/GenBank/DDBJ whole genome shotgun (WGS) entry which is preliminary data.</text>
</comment>
<sequence>TDEGIKRAFRKLAFKYHPDHNHDDGATEKFKEINEAYEVLSDPDKRAAYDRFGHGGTEGFFGQGFEGFNFGGFGDIFDAFFGGATTATRQAPQRGADLHYRVTITFEEAAFGGEKELNISRTENCSLCQGTGCKSGSQPSRCPNCNGTGQVRRVQQSIFGRFTNTATCSQCHGQGRIITEPCPQCRGTGKEKRQRSILIKIPPGVDNDTQIRLSGEGEAGTRGGSPGNLYATLSVKPHQLFTRDGDDILYELPINFAQAALGAELVIPTLYGEVKLDIPAGCQSGRIFRLKNKGIPHLYRSGRGDQIVRLFIVTPDKLTERQRQLFQELANSLGLAKRVKKES</sequence>
<dbReference type="Pfam" id="PF01556">
    <property type="entry name" value="DnaJ_C"/>
    <property type="match status" value="1"/>
</dbReference>
<evidence type="ECO:0000259" key="6">
    <source>
        <dbReference type="PROSITE" id="PS50076"/>
    </source>
</evidence>
<dbReference type="CDD" id="cd06257">
    <property type="entry name" value="DnaJ"/>
    <property type="match status" value="1"/>
</dbReference>
<dbReference type="Pfam" id="PF00684">
    <property type="entry name" value="DnaJ_CXXCXGXG"/>
    <property type="match status" value="1"/>
</dbReference>
<dbReference type="InterPro" id="IPR036869">
    <property type="entry name" value="J_dom_sf"/>
</dbReference>
<dbReference type="PRINTS" id="PR00625">
    <property type="entry name" value="JDOMAIN"/>
</dbReference>
<evidence type="ECO:0000256" key="4">
    <source>
        <dbReference type="ARBA" id="ARBA00022833"/>
    </source>
</evidence>
<dbReference type="InterPro" id="IPR036410">
    <property type="entry name" value="HSP_DnaJ_Cys-rich_dom_sf"/>
</dbReference>
<dbReference type="PROSITE" id="PS51188">
    <property type="entry name" value="ZF_CR"/>
    <property type="match status" value="1"/>
</dbReference>
<dbReference type="GO" id="GO:0042026">
    <property type="term" value="P:protein refolding"/>
    <property type="evidence" value="ECO:0007669"/>
    <property type="project" value="TreeGrafter"/>
</dbReference>
<dbReference type="GO" id="GO:0031072">
    <property type="term" value="F:heat shock protein binding"/>
    <property type="evidence" value="ECO:0007669"/>
    <property type="project" value="InterPro"/>
</dbReference>
<dbReference type="GO" id="GO:0051082">
    <property type="term" value="F:unfolded protein binding"/>
    <property type="evidence" value="ECO:0007669"/>
    <property type="project" value="InterPro"/>
</dbReference>
<gene>
    <name evidence="8" type="ORF">S06H3_13641</name>
</gene>
<evidence type="ECO:0000256" key="3">
    <source>
        <dbReference type="ARBA" id="ARBA00022771"/>
    </source>
</evidence>
<keyword evidence="5" id="KW-0143">Chaperone</keyword>
<dbReference type="GO" id="GO:0005737">
    <property type="term" value="C:cytoplasm"/>
    <property type="evidence" value="ECO:0007669"/>
    <property type="project" value="TreeGrafter"/>
</dbReference>
<dbReference type="PANTHER" id="PTHR43096:SF52">
    <property type="entry name" value="DNAJ HOMOLOG 1, MITOCHONDRIAL-RELATED"/>
    <property type="match status" value="1"/>
</dbReference>
<dbReference type="GO" id="GO:0008270">
    <property type="term" value="F:zinc ion binding"/>
    <property type="evidence" value="ECO:0007669"/>
    <property type="project" value="UniProtKB-KW"/>
</dbReference>
<protein>
    <recommendedName>
        <fullName evidence="9">Molecular chaperone DnaJ</fullName>
    </recommendedName>
</protein>